<dbReference type="SUPFAM" id="SSF51905">
    <property type="entry name" value="FAD/NAD(P)-binding domain"/>
    <property type="match status" value="1"/>
</dbReference>
<sequence length="413" mass="45957">MSSPTKDIAIIGCGVAGMTLALTLHARGIPCKIYEVRSTIYRTTGALILSPNALRILDKLGVYEDLEPKGFSFQKMIFKNNAHETTDEYYLGSKELFGYDCLRLYRRGLLDHLRFEINDAGIPVFYGAKFSHVVSETEDGVEFAFEDSTTKHCSLLIGTDGIHSTVRRCINPSARPVYAGMISINCAFPRSALRMPPEHPDYPLPVAVQSKPGTFIMAPQDGEGSTIFAGTVALYPEQDHAGWDELARDKAKLLSMFCKDKDAWPDIVQSAMEAVPEETVAIWPFYNVPRLSKWSSEQGRVVILGDAAHAVPPTAGQGASQALEDAYSFTIVLAEVAKGREWNKSLDAWEKMRNARVDGVKKLTQLLNKTTLPKEEREKLEMETWGSGVDQTWLYCRDLENDTEQCLKDAFGN</sequence>
<dbReference type="InterPro" id="IPR050493">
    <property type="entry name" value="FAD-dep_Monooxygenase_BioMet"/>
</dbReference>
<dbReference type="GO" id="GO:0004497">
    <property type="term" value="F:monooxygenase activity"/>
    <property type="evidence" value="ECO:0007669"/>
    <property type="project" value="UniProtKB-KW"/>
</dbReference>
<dbReference type="InterPro" id="IPR036188">
    <property type="entry name" value="FAD/NAD-bd_sf"/>
</dbReference>
<evidence type="ECO:0000256" key="4">
    <source>
        <dbReference type="ARBA" id="ARBA00023002"/>
    </source>
</evidence>
<evidence type="ECO:0000256" key="1">
    <source>
        <dbReference type="ARBA" id="ARBA00007992"/>
    </source>
</evidence>
<dbReference type="Proteomes" id="UP000799772">
    <property type="component" value="Unassembled WGS sequence"/>
</dbReference>
<organism evidence="7 8">
    <name type="scientific">Rhizodiscina lignyota</name>
    <dbReference type="NCBI Taxonomy" id="1504668"/>
    <lineage>
        <taxon>Eukaryota</taxon>
        <taxon>Fungi</taxon>
        <taxon>Dikarya</taxon>
        <taxon>Ascomycota</taxon>
        <taxon>Pezizomycotina</taxon>
        <taxon>Dothideomycetes</taxon>
        <taxon>Pleosporomycetidae</taxon>
        <taxon>Aulographales</taxon>
        <taxon>Rhizodiscinaceae</taxon>
        <taxon>Rhizodiscina</taxon>
    </lineage>
</organism>
<reference evidence="7" key="1">
    <citation type="journal article" date="2020" name="Stud. Mycol.">
        <title>101 Dothideomycetes genomes: a test case for predicting lifestyles and emergence of pathogens.</title>
        <authorList>
            <person name="Haridas S."/>
            <person name="Albert R."/>
            <person name="Binder M."/>
            <person name="Bloem J."/>
            <person name="Labutti K."/>
            <person name="Salamov A."/>
            <person name="Andreopoulos B."/>
            <person name="Baker S."/>
            <person name="Barry K."/>
            <person name="Bills G."/>
            <person name="Bluhm B."/>
            <person name="Cannon C."/>
            <person name="Castanera R."/>
            <person name="Culley D."/>
            <person name="Daum C."/>
            <person name="Ezra D."/>
            <person name="Gonzalez J."/>
            <person name="Henrissat B."/>
            <person name="Kuo A."/>
            <person name="Liang C."/>
            <person name="Lipzen A."/>
            <person name="Lutzoni F."/>
            <person name="Magnuson J."/>
            <person name="Mondo S."/>
            <person name="Nolan M."/>
            <person name="Ohm R."/>
            <person name="Pangilinan J."/>
            <person name="Park H.-J."/>
            <person name="Ramirez L."/>
            <person name="Alfaro M."/>
            <person name="Sun H."/>
            <person name="Tritt A."/>
            <person name="Yoshinaga Y."/>
            <person name="Zwiers L.-H."/>
            <person name="Turgeon B."/>
            <person name="Goodwin S."/>
            <person name="Spatafora J."/>
            <person name="Crous P."/>
            <person name="Grigoriev I."/>
        </authorList>
    </citation>
    <scope>NUCLEOTIDE SEQUENCE</scope>
    <source>
        <strain evidence="7">CBS 133067</strain>
    </source>
</reference>
<evidence type="ECO:0000313" key="8">
    <source>
        <dbReference type="Proteomes" id="UP000799772"/>
    </source>
</evidence>
<keyword evidence="5" id="KW-0503">Monooxygenase</keyword>
<dbReference type="InterPro" id="IPR002938">
    <property type="entry name" value="FAD-bd"/>
</dbReference>
<evidence type="ECO:0000256" key="5">
    <source>
        <dbReference type="ARBA" id="ARBA00023033"/>
    </source>
</evidence>
<dbReference type="OrthoDB" id="16820at2759"/>
<dbReference type="Gene3D" id="3.50.50.60">
    <property type="entry name" value="FAD/NAD(P)-binding domain"/>
    <property type="match status" value="1"/>
</dbReference>
<dbReference type="AlphaFoldDB" id="A0A9P4IIE5"/>
<name>A0A9P4IIE5_9PEZI</name>
<comment type="caution">
    <text evidence="7">The sequence shown here is derived from an EMBL/GenBank/DDBJ whole genome shotgun (WGS) entry which is preliminary data.</text>
</comment>
<evidence type="ECO:0000313" key="7">
    <source>
        <dbReference type="EMBL" id="KAF2100207.1"/>
    </source>
</evidence>
<keyword evidence="8" id="KW-1185">Reference proteome</keyword>
<dbReference type="Pfam" id="PF01494">
    <property type="entry name" value="FAD_binding_3"/>
    <property type="match status" value="1"/>
</dbReference>
<keyword evidence="2" id="KW-0285">Flavoprotein</keyword>
<protein>
    <submittedName>
        <fullName evidence="7">Kynurenine 3-monooxygenase</fullName>
    </submittedName>
</protein>
<keyword evidence="3" id="KW-0274">FAD</keyword>
<evidence type="ECO:0000256" key="2">
    <source>
        <dbReference type="ARBA" id="ARBA00022630"/>
    </source>
</evidence>
<keyword evidence="4" id="KW-0560">Oxidoreductase</keyword>
<evidence type="ECO:0000259" key="6">
    <source>
        <dbReference type="Pfam" id="PF01494"/>
    </source>
</evidence>
<comment type="similarity">
    <text evidence="1">Belongs to the paxM FAD-dependent monooxygenase family.</text>
</comment>
<accession>A0A9P4IIE5</accession>
<dbReference type="EMBL" id="ML978124">
    <property type="protein sequence ID" value="KAF2100207.1"/>
    <property type="molecule type" value="Genomic_DNA"/>
</dbReference>
<evidence type="ECO:0000256" key="3">
    <source>
        <dbReference type="ARBA" id="ARBA00022827"/>
    </source>
</evidence>
<proteinExistence type="inferred from homology"/>
<gene>
    <name evidence="7" type="ORF">NA57DRAFT_54306</name>
</gene>
<dbReference type="PANTHER" id="PTHR13789">
    <property type="entry name" value="MONOOXYGENASE"/>
    <property type="match status" value="1"/>
</dbReference>
<dbReference type="GO" id="GO:0071949">
    <property type="term" value="F:FAD binding"/>
    <property type="evidence" value="ECO:0007669"/>
    <property type="project" value="InterPro"/>
</dbReference>
<dbReference type="PRINTS" id="PR00420">
    <property type="entry name" value="RNGMNOXGNASE"/>
</dbReference>
<dbReference type="PANTHER" id="PTHR13789:SF309">
    <property type="entry name" value="PUTATIVE (AFU_ORTHOLOGUE AFUA_6G14510)-RELATED"/>
    <property type="match status" value="1"/>
</dbReference>
<feature type="domain" description="FAD-binding" evidence="6">
    <location>
        <begin position="7"/>
        <end position="360"/>
    </location>
</feature>